<keyword evidence="6 14" id="KW-0349">Heme</keyword>
<sequence>MIELVLLAVTILVVLMVQNKRKEKAYKNFYKLPHPFWIPIIGNAYLMVQRNLLKAVQKTHKIYGDSYLFYFPHRTYFSTIPEEIKIILNHPHCLNKSKEYNHLQIIMPNTVFLVKAQRWRKLRKILSKSFKPSILDLFTDIFYEKSCVLVDLLKKDNSQDICYLFQKLTLDNFSEATLGVKSTILQDEKEHIFVTGVKEVQRLAFNRIGNVIKMNDFLFSFMEDCQTIKYYMNGLYKHIGKIMTEKRVLMANENDAMLNISKLPFLDLLLQVSEKEELTNEYIEEEMVLFAAAATDTTAYSMAFTCFMLALHPDIQEKLYQEVISVCGYKEIGTSNLNDLKYLEMVISETQRLFPVIPLIGRTNTVDIDLGDKIIPANTNIALNYMALHRHPKYYTDPLVFNPNRFLPEEIAKRPPYTFLPFSAGPRNCIGMKYALMVMKTSIANIVRNFHLTTSHKSFEEIDVESSAVMMPITPLDVKYTERQK</sequence>
<evidence type="ECO:0000256" key="16">
    <source>
        <dbReference type="SAM" id="SignalP"/>
    </source>
</evidence>
<dbReference type="PANTHER" id="PTHR24291">
    <property type="entry name" value="CYTOCHROME P450 FAMILY 4"/>
    <property type="match status" value="1"/>
</dbReference>
<dbReference type="PRINTS" id="PR00463">
    <property type="entry name" value="EP450I"/>
</dbReference>
<dbReference type="GO" id="GO:0016705">
    <property type="term" value="F:oxidoreductase activity, acting on paired donors, with incorporation or reduction of molecular oxygen"/>
    <property type="evidence" value="ECO:0007669"/>
    <property type="project" value="InterPro"/>
</dbReference>
<evidence type="ECO:0000256" key="13">
    <source>
        <dbReference type="ARBA" id="ARBA00023136"/>
    </source>
</evidence>
<proteinExistence type="inferred from homology"/>
<dbReference type="Proteomes" id="UP001154078">
    <property type="component" value="Chromosome 7"/>
</dbReference>
<comment type="function">
    <text evidence="2">May be involved in the metabolism of insect hormones and in the breakdown of synthetic insecticides.</text>
</comment>
<reference evidence="17" key="1">
    <citation type="submission" date="2021-12" db="EMBL/GenBank/DDBJ databases">
        <authorList>
            <person name="King R."/>
        </authorList>
    </citation>
    <scope>NUCLEOTIDE SEQUENCE</scope>
</reference>
<comment type="cofactor">
    <cofactor evidence="1 14">
        <name>heme</name>
        <dbReference type="ChEBI" id="CHEBI:30413"/>
    </cofactor>
</comment>
<evidence type="ECO:0000256" key="6">
    <source>
        <dbReference type="ARBA" id="ARBA00022617"/>
    </source>
</evidence>
<evidence type="ECO:0000256" key="8">
    <source>
        <dbReference type="ARBA" id="ARBA00022824"/>
    </source>
</evidence>
<evidence type="ECO:0000256" key="3">
    <source>
        <dbReference type="ARBA" id="ARBA00004174"/>
    </source>
</evidence>
<evidence type="ECO:0000313" key="18">
    <source>
        <dbReference type="Proteomes" id="UP001154078"/>
    </source>
</evidence>
<dbReference type="GO" id="GO:0004497">
    <property type="term" value="F:monooxygenase activity"/>
    <property type="evidence" value="ECO:0007669"/>
    <property type="project" value="UniProtKB-KW"/>
</dbReference>
<keyword evidence="8" id="KW-0256">Endoplasmic reticulum</keyword>
<evidence type="ECO:0000256" key="15">
    <source>
        <dbReference type="RuleBase" id="RU000461"/>
    </source>
</evidence>
<dbReference type="GO" id="GO:0005789">
    <property type="term" value="C:endoplasmic reticulum membrane"/>
    <property type="evidence" value="ECO:0007669"/>
    <property type="project" value="UniProtKB-SubCell"/>
</dbReference>
<evidence type="ECO:0000256" key="5">
    <source>
        <dbReference type="ARBA" id="ARBA00010617"/>
    </source>
</evidence>
<evidence type="ECO:0000256" key="9">
    <source>
        <dbReference type="ARBA" id="ARBA00022848"/>
    </source>
</evidence>
<evidence type="ECO:0000256" key="10">
    <source>
        <dbReference type="ARBA" id="ARBA00023002"/>
    </source>
</evidence>
<gene>
    <name evidence="17" type="ORF">MELIAE_LOCUS10626</name>
</gene>
<dbReference type="PANTHER" id="PTHR24291:SF189">
    <property type="entry name" value="CYTOCHROME P450 4C3-RELATED"/>
    <property type="match status" value="1"/>
</dbReference>
<dbReference type="Pfam" id="PF00067">
    <property type="entry name" value="p450"/>
    <property type="match status" value="1"/>
</dbReference>
<dbReference type="SUPFAM" id="SSF48264">
    <property type="entry name" value="Cytochrome P450"/>
    <property type="match status" value="1"/>
</dbReference>
<comment type="similarity">
    <text evidence="5 15">Belongs to the cytochrome P450 family.</text>
</comment>
<dbReference type="EMBL" id="OV121138">
    <property type="protein sequence ID" value="CAH0560968.1"/>
    <property type="molecule type" value="Genomic_DNA"/>
</dbReference>
<evidence type="ECO:0000256" key="7">
    <source>
        <dbReference type="ARBA" id="ARBA00022723"/>
    </source>
</evidence>
<feature type="chain" id="PRO_5040369742" description="Cytochrome P450" evidence="16">
    <location>
        <begin position="17"/>
        <end position="485"/>
    </location>
</feature>
<keyword evidence="16" id="KW-0732">Signal</keyword>
<evidence type="ECO:0000256" key="14">
    <source>
        <dbReference type="PIRSR" id="PIRSR602401-1"/>
    </source>
</evidence>
<evidence type="ECO:0000256" key="2">
    <source>
        <dbReference type="ARBA" id="ARBA00003690"/>
    </source>
</evidence>
<keyword evidence="18" id="KW-1185">Reference proteome</keyword>
<evidence type="ECO:0000256" key="1">
    <source>
        <dbReference type="ARBA" id="ARBA00001971"/>
    </source>
</evidence>
<organism evidence="17 18">
    <name type="scientific">Brassicogethes aeneus</name>
    <name type="common">Rape pollen beetle</name>
    <name type="synonym">Meligethes aeneus</name>
    <dbReference type="NCBI Taxonomy" id="1431903"/>
    <lineage>
        <taxon>Eukaryota</taxon>
        <taxon>Metazoa</taxon>
        <taxon>Ecdysozoa</taxon>
        <taxon>Arthropoda</taxon>
        <taxon>Hexapoda</taxon>
        <taxon>Insecta</taxon>
        <taxon>Pterygota</taxon>
        <taxon>Neoptera</taxon>
        <taxon>Endopterygota</taxon>
        <taxon>Coleoptera</taxon>
        <taxon>Polyphaga</taxon>
        <taxon>Cucujiformia</taxon>
        <taxon>Nitidulidae</taxon>
        <taxon>Meligethinae</taxon>
        <taxon>Brassicogethes</taxon>
    </lineage>
</organism>
<dbReference type="GO" id="GO:0020037">
    <property type="term" value="F:heme binding"/>
    <property type="evidence" value="ECO:0007669"/>
    <property type="project" value="InterPro"/>
</dbReference>
<keyword evidence="13" id="KW-0472">Membrane</keyword>
<evidence type="ECO:0000256" key="12">
    <source>
        <dbReference type="ARBA" id="ARBA00023033"/>
    </source>
</evidence>
<dbReference type="AlphaFoldDB" id="A0A9P0FN83"/>
<feature type="signal peptide" evidence="16">
    <location>
        <begin position="1"/>
        <end position="16"/>
    </location>
</feature>
<keyword evidence="11 14" id="KW-0408">Iron</keyword>
<feature type="binding site" description="axial binding residue" evidence="14">
    <location>
        <position position="429"/>
    </location>
    <ligand>
        <name>heme</name>
        <dbReference type="ChEBI" id="CHEBI:30413"/>
    </ligand>
    <ligandPart>
        <name>Fe</name>
        <dbReference type="ChEBI" id="CHEBI:18248"/>
    </ligandPart>
</feature>
<dbReference type="Gene3D" id="1.10.630.10">
    <property type="entry name" value="Cytochrome P450"/>
    <property type="match status" value="1"/>
</dbReference>
<protein>
    <recommendedName>
        <fullName evidence="19">Cytochrome P450</fullName>
    </recommendedName>
</protein>
<comment type="subcellular location">
    <subcellularLocation>
        <location evidence="4">Endoplasmic reticulum membrane</location>
        <topology evidence="4">Peripheral membrane protein</topology>
    </subcellularLocation>
    <subcellularLocation>
        <location evidence="3">Microsome membrane</location>
        <topology evidence="3">Peripheral membrane protein</topology>
    </subcellularLocation>
</comment>
<keyword evidence="9" id="KW-0492">Microsome</keyword>
<evidence type="ECO:0008006" key="19">
    <source>
        <dbReference type="Google" id="ProtNLM"/>
    </source>
</evidence>
<keyword evidence="10 15" id="KW-0560">Oxidoreductase</keyword>
<evidence type="ECO:0000256" key="11">
    <source>
        <dbReference type="ARBA" id="ARBA00023004"/>
    </source>
</evidence>
<dbReference type="OrthoDB" id="1470350at2759"/>
<dbReference type="InterPro" id="IPR050196">
    <property type="entry name" value="Cytochrome_P450_Monoox"/>
</dbReference>
<dbReference type="InterPro" id="IPR017972">
    <property type="entry name" value="Cyt_P450_CS"/>
</dbReference>
<dbReference type="InterPro" id="IPR001128">
    <property type="entry name" value="Cyt_P450"/>
</dbReference>
<name>A0A9P0FN83_BRAAE</name>
<dbReference type="InterPro" id="IPR002401">
    <property type="entry name" value="Cyt_P450_E_grp-I"/>
</dbReference>
<evidence type="ECO:0000256" key="4">
    <source>
        <dbReference type="ARBA" id="ARBA00004406"/>
    </source>
</evidence>
<dbReference type="PROSITE" id="PS00086">
    <property type="entry name" value="CYTOCHROME_P450"/>
    <property type="match status" value="1"/>
</dbReference>
<keyword evidence="12 15" id="KW-0503">Monooxygenase</keyword>
<dbReference type="InterPro" id="IPR036396">
    <property type="entry name" value="Cyt_P450_sf"/>
</dbReference>
<evidence type="ECO:0000313" key="17">
    <source>
        <dbReference type="EMBL" id="CAH0560968.1"/>
    </source>
</evidence>
<accession>A0A9P0FN83</accession>
<dbReference type="PRINTS" id="PR00385">
    <property type="entry name" value="P450"/>
</dbReference>
<dbReference type="GO" id="GO:0005506">
    <property type="term" value="F:iron ion binding"/>
    <property type="evidence" value="ECO:0007669"/>
    <property type="project" value="InterPro"/>
</dbReference>
<keyword evidence="7 14" id="KW-0479">Metal-binding</keyword>